<evidence type="ECO:0000313" key="4">
    <source>
        <dbReference type="Proteomes" id="UP001596162"/>
    </source>
</evidence>
<name>A0ABW0C402_9FLAO</name>
<dbReference type="RefSeq" id="WP_376859151.1">
    <property type="nucleotide sequence ID" value="NZ_JBHSLA010000002.1"/>
</dbReference>
<protein>
    <submittedName>
        <fullName evidence="3">Uncharacterized protein</fullName>
    </submittedName>
</protein>
<proteinExistence type="predicted"/>
<dbReference type="EMBL" id="JBHSLA010000002">
    <property type="protein sequence ID" value="MFC5194773.1"/>
    <property type="molecule type" value="Genomic_DNA"/>
</dbReference>
<feature type="chain" id="PRO_5047461058" evidence="2">
    <location>
        <begin position="25"/>
        <end position="266"/>
    </location>
</feature>
<sequence length="266" mass="30775">MRLPFFLFLLFLPIAILSQNYVQVNQVAIQKNTYTINNNNNIGLTNIAYAINSFRNSWDNNKKREREIQKAKAQLEIIKRTYDDHENYPESIIDGWHIVSVTDNFNYCTDAKVFIDNNQIIKFVINNYSAHTLDFKMITPIKNGKALLSLDLLDGNTDTVEVYFINDLNGPQTVEKPQDAGYISFWSDMNKAKSIKIWIEDMYYGELGKQFDDEPECYEEGTISLGYRPGVYKFKAAGRGTINWLGTFEIKENSCLILNLNKDNRN</sequence>
<dbReference type="Proteomes" id="UP001596162">
    <property type="component" value="Unassembled WGS sequence"/>
</dbReference>
<keyword evidence="1" id="KW-0175">Coiled coil</keyword>
<feature type="signal peptide" evidence="2">
    <location>
        <begin position="1"/>
        <end position="24"/>
    </location>
</feature>
<organism evidence="3 4">
    <name type="scientific">Bizionia hallyeonensis</name>
    <dbReference type="NCBI Taxonomy" id="1123757"/>
    <lineage>
        <taxon>Bacteria</taxon>
        <taxon>Pseudomonadati</taxon>
        <taxon>Bacteroidota</taxon>
        <taxon>Flavobacteriia</taxon>
        <taxon>Flavobacteriales</taxon>
        <taxon>Flavobacteriaceae</taxon>
        <taxon>Bizionia</taxon>
    </lineage>
</organism>
<keyword evidence="2" id="KW-0732">Signal</keyword>
<evidence type="ECO:0000256" key="2">
    <source>
        <dbReference type="SAM" id="SignalP"/>
    </source>
</evidence>
<evidence type="ECO:0000313" key="3">
    <source>
        <dbReference type="EMBL" id="MFC5194773.1"/>
    </source>
</evidence>
<evidence type="ECO:0000256" key="1">
    <source>
        <dbReference type="SAM" id="Coils"/>
    </source>
</evidence>
<feature type="coiled-coil region" evidence="1">
    <location>
        <begin position="61"/>
        <end position="88"/>
    </location>
</feature>
<keyword evidence="4" id="KW-1185">Reference proteome</keyword>
<accession>A0ABW0C402</accession>
<reference evidence="4" key="1">
    <citation type="journal article" date="2019" name="Int. J. Syst. Evol. Microbiol.">
        <title>The Global Catalogue of Microorganisms (GCM) 10K type strain sequencing project: providing services to taxonomists for standard genome sequencing and annotation.</title>
        <authorList>
            <consortium name="The Broad Institute Genomics Platform"/>
            <consortium name="The Broad Institute Genome Sequencing Center for Infectious Disease"/>
            <person name="Wu L."/>
            <person name="Ma J."/>
        </authorList>
    </citation>
    <scope>NUCLEOTIDE SEQUENCE [LARGE SCALE GENOMIC DNA]</scope>
    <source>
        <strain evidence="4">JCM 17978</strain>
    </source>
</reference>
<comment type="caution">
    <text evidence="3">The sequence shown here is derived from an EMBL/GenBank/DDBJ whole genome shotgun (WGS) entry which is preliminary data.</text>
</comment>
<gene>
    <name evidence="3" type="ORF">ACFPH8_05480</name>
</gene>